<evidence type="ECO:0000256" key="12">
    <source>
        <dbReference type="ARBA" id="ARBA00023277"/>
    </source>
</evidence>
<dbReference type="GO" id="GO:0006004">
    <property type="term" value="P:fucose metabolic process"/>
    <property type="evidence" value="ECO:0007669"/>
    <property type="project" value="UniProtKB-KW"/>
</dbReference>
<dbReference type="Pfam" id="PF10250">
    <property type="entry name" value="O-FucT"/>
    <property type="match status" value="1"/>
</dbReference>
<comment type="caution">
    <text evidence="15">The sequence shown here is derived from an EMBL/GenBank/DDBJ whole genome shotgun (WGS) entry which is preliminary data.</text>
</comment>
<dbReference type="FunFam" id="3.40.50.11350:FF:000011">
    <property type="entry name" value="O-fucosyltransferase 28"/>
    <property type="match status" value="1"/>
</dbReference>
<keyword evidence="6 14" id="KW-0812">Transmembrane</keyword>
<comment type="subcellular location">
    <subcellularLocation>
        <location evidence="1">Membrane</location>
        <topology evidence="1">Single-pass type II membrane protein</topology>
    </subcellularLocation>
</comment>
<evidence type="ECO:0000256" key="6">
    <source>
        <dbReference type="ARBA" id="ARBA00022692"/>
    </source>
</evidence>
<evidence type="ECO:0000256" key="5">
    <source>
        <dbReference type="ARBA" id="ARBA00022679"/>
    </source>
</evidence>
<dbReference type="GO" id="GO:0016020">
    <property type="term" value="C:membrane"/>
    <property type="evidence" value="ECO:0007669"/>
    <property type="project" value="UniProtKB-SubCell"/>
</dbReference>
<evidence type="ECO:0000256" key="8">
    <source>
        <dbReference type="ARBA" id="ARBA00022989"/>
    </source>
</evidence>
<dbReference type="Proteomes" id="UP001153555">
    <property type="component" value="Unassembled WGS sequence"/>
</dbReference>
<sequence length="459" mass="53199">MDELKILRKMMKDEEKRTRQRVAARARNARYCECLARALMTMALIWTILIQLLHFSQQPSREYQSNGYLTVSANGGLNQMRSGICDMVAIARYMNATLVIPQLDTKSFWKDQSQFKDIFDIDHFISSLRDEVKIVKQLPPDMKKMVEMKRHISMQPASWSNISYYTDKVLHGGLKKYKILHFQKTDSRLANNGPLEVQKVRCKANYEALKFTVPIEKMGKKIVKIMRQKSTFLVLHLRYEKDMLAFSGCNQGCTNREAKELDELRYSIPWWREKKINSTSRRLAGSCPLTPEETALTLQALGVDREMQIYIAAGDIYGGENRLGPLRAAYPNLVKKETLLTPYELLPFKKHASQMAALDYIVSLESDIFFPTYGGNMARLVEGHRRYLGFRPTIQPDHKALVHLIDKYEKNKNWHEFKQGVMRAHKGRYGNSAKRRIIPGKPKDEDFFWSNPEECLGQT</sequence>
<dbReference type="PIRSF" id="PIRSF009360">
    <property type="entry name" value="UCP009360"/>
    <property type="match status" value="1"/>
</dbReference>
<evidence type="ECO:0000313" key="15">
    <source>
        <dbReference type="EMBL" id="CAA0828781.1"/>
    </source>
</evidence>
<evidence type="ECO:0000256" key="2">
    <source>
        <dbReference type="ARBA" id="ARBA00004881"/>
    </source>
</evidence>
<dbReference type="InterPro" id="IPR024709">
    <property type="entry name" value="FucosylTrfase_pln"/>
</dbReference>
<name>A0A9N7NF57_STRHE</name>
<dbReference type="GO" id="GO:0005737">
    <property type="term" value="C:cytoplasm"/>
    <property type="evidence" value="ECO:0007669"/>
    <property type="project" value="TreeGrafter"/>
</dbReference>
<keyword evidence="12" id="KW-0119">Carbohydrate metabolism</keyword>
<keyword evidence="11" id="KW-0294">Fucose metabolism</keyword>
<dbReference type="OrthoDB" id="1874781at2759"/>
<keyword evidence="9 14" id="KW-0472">Membrane</keyword>
<keyword evidence="4" id="KW-0328">Glycosyltransferase</keyword>
<proteinExistence type="inferred from homology"/>
<evidence type="ECO:0000313" key="16">
    <source>
        <dbReference type="Proteomes" id="UP001153555"/>
    </source>
</evidence>
<dbReference type="EMBL" id="CACSLK010027752">
    <property type="protein sequence ID" value="CAA0828781.1"/>
    <property type="molecule type" value="Genomic_DNA"/>
</dbReference>
<organism evidence="15 16">
    <name type="scientific">Striga hermonthica</name>
    <name type="common">Purple witchweed</name>
    <name type="synonym">Buchnera hermonthica</name>
    <dbReference type="NCBI Taxonomy" id="68872"/>
    <lineage>
        <taxon>Eukaryota</taxon>
        <taxon>Viridiplantae</taxon>
        <taxon>Streptophyta</taxon>
        <taxon>Embryophyta</taxon>
        <taxon>Tracheophyta</taxon>
        <taxon>Spermatophyta</taxon>
        <taxon>Magnoliopsida</taxon>
        <taxon>eudicotyledons</taxon>
        <taxon>Gunneridae</taxon>
        <taxon>Pentapetalae</taxon>
        <taxon>asterids</taxon>
        <taxon>lamiids</taxon>
        <taxon>Lamiales</taxon>
        <taxon>Orobanchaceae</taxon>
        <taxon>Buchnereae</taxon>
        <taxon>Striga</taxon>
    </lineage>
</organism>
<evidence type="ECO:0000256" key="7">
    <source>
        <dbReference type="ARBA" id="ARBA00022968"/>
    </source>
</evidence>
<gene>
    <name evidence="15" type="ORF">SHERM_24476</name>
</gene>
<evidence type="ECO:0000256" key="1">
    <source>
        <dbReference type="ARBA" id="ARBA00004606"/>
    </source>
</evidence>
<dbReference type="PANTHER" id="PTHR31741:SF3">
    <property type="entry name" value="O-FUCOSYLTRANSFERASE FAMILY PROTEIN"/>
    <property type="match status" value="1"/>
</dbReference>
<evidence type="ECO:0000256" key="13">
    <source>
        <dbReference type="ARBA" id="ARBA00030350"/>
    </source>
</evidence>
<protein>
    <recommendedName>
        <fullName evidence="13">O-fucosyltransferase family protein</fullName>
    </recommendedName>
</protein>
<comment type="pathway">
    <text evidence="2">Glycan metabolism.</text>
</comment>
<dbReference type="AlphaFoldDB" id="A0A9N7NF57"/>
<dbReference type="PANTHER" id="PTHR31741">
    <property type="entry name" value="OS02G0726500 PROTEIN-RELATED"/>
    <property type="match status" value="1"/>
</dbReference>
<dbReference type="CDD" id="cd11299">
    <property type="entry name" value="O-FucT_plant"/>
    <property type="match status" value="1"/>
</dbReference>
<keyword evidence="8 14" id="KW-1133">Transmembrane helix</keyword>
<evidence type="ECO:0000256" key="3">
    <source>
        <dbReference type="ARBA" id="ARBA00007737"/>
    </source>
</evidence>
<keyword evidence="5" id="KW-0808">Transferase</keyword>
<dbReference type="GO" id="GO:0016757">
    <property type="term" value="F:glycosyltransferase activity"/>
    <property type="evidence" value="ECO:0007669"/>
    <property type="project" value="UniProtKB-KW"/>
</dbReference>
<comment type="similarity">
    <text evidence="3">Belongs to the glycosyltransferase GT106 family.</text>
</comment>
<keyword evidence="7" id="KW-0735">Signal-anchor</keyword>
<evidence type="ECO:0000256" key="11">
    <source>
        <dbReference type="ARBA" id="ARBA00023253"/>
    </source>
</evidence>
<accession>A0A9N7NF57</accession>
<reference evidence="15" key="1">
    <citation type="submission" date="2019-12" db="EMBL/GenBank/DDBJ databases">
        <authorList>
            <person name="Scholes J."/>
        </authorList>
    </citation>
    <scope>NUCLEOTIDE SEQUENCE</scope>
</reference>
<keyword evidence="16" id="KW-1185">Reference proteome</keyword>
<evidence type="ECO:0000256" key="9">
    <source>
        <dbReference type="ARBA" id="ARBA00023136"/>
    </source>
</evidence>
<evidence type="ECO:0000256" key="10">
    <source>
        <dbReference type="ARBA" id="ARBA00023180"/>
    </source>
</evidence>
<feature type="transmembrane region" description="Helical" evidence="14">
    <location>
        <begin position="34"/>
        <end position="55"/>
    </location>
</feature>
<evidence type="ECO:0000256" key="14">
    <source>
        <dbReference type="SAM" id="Phobius"/>
    </source>
</evidence>
<dbReference type="InterPro" id="IPR019378">
    <property type="entry name" value="GDP-Fuc_O-FucTrfase"/>
</dbReference>
<evidence type="ECO:0000256" key="4">
    <source>
        <dbReference type="ARBA" id="ARBA00022676"/>
    </source>
</evidence>
<keyword evidence="10" id="KW-0325">Glycoprotein</keyword>